<dbReference type="AlphaFoldDB" id="A0A1G8LKV7"/>
<gene>
    <name evidence="1" type="ORF">SAMN05216605_114174</name>
</gene>
<dbReference type="STRING" id="89065.SAMN05216605_114174"/>
<proteinExistence type="predicted"/>
<keyword evidence="2" id="KW-1185">Reference proteome</keyword>
<sequence length="172" mass="18450">MAFTESRIQQLLAGQSSTARKVFEYVPIQQAWSAHDIHCAALAVNATSVSVHAVRRALGELKDAGIIREPVGSKFQRDAVTIKLRIETPMPKQAIELVVTTKKPEINALDALAGLSSEVVALANDFSARMKAMASRIEEVALSVEAEREGSSQATAKLKQLQSLLKEIGGGA</sequence>
<accession>A0A1G8LKV7</accession>
<reference evidence="2" key="1">
    <citation type="submission" date="2016-10" db="EMBL/GenBank/DDBJ databases">
        <authorList>
            <person name="Varghese N."/>
            <person name="Submissions S."/>
        </authorList>
    </citation>
    <scope>NUCLEOTIDE SEQUENCE [LARGE SCALE GENOMIC DNA]</scope>
    <source>
        <strain evidence="2">ATCC 700689</strain>
    </source>
</reference>
<dbReference type="OrthoDB" id="7027771at2"/>
<protein>
    <submittedName>
        <fullName evidence="1">Uncharacterized protein</fullName>
    </submittedName>
</protein>
<dbReference type="Proteomes" id="UP000182894">
    <property type="component" value="Unassembled WGS sequence"/>
</dbReference>
<organism evidence="1 2">
    <name type="scientific">Pseudomonas abietaniphila</name>
    <dbReference type="NCBI Taxonomy" id="89065"/>
    <lineage>
        <taxon>Bacteria</taxon>
        <taxon>Pseudomonadati</taxon>
        <taxon>Pseudomonadota</taxon>
        <taxon>Gammaproteobacteria</taxon>
        <taxon>Pseudomonadales</taxon>
        <taxon>Pseudomonadaceae</taxon>
        <taxon>Pseudomonas</taxon>
    </lineage>
</organism>
<dbReference type="RefSeq" id="WP_074756477.1">
    <property type="nucleotide sequence ID" value="NZ_FNCO01000014.1"/>
</dbReference>
<evidence type="ECO:0000313" key="2">
    <source>
        <dbReference type="Proteomes" id="UP000182894"/>
    </source>
</evidence>
<dbReference type="EMBL" id="FNCO01000014">
    <property type="protein sequence ID" value="SDI56273.1"/>
    <property type="molecule type" value="Genomic_DNA"/>
</dbReference>
<evidence type="ECO:0000313" key="1">
    <source>
        <dbReference type="EMBL" id="SDI56273.1"/>
    </source>
</evidence>
<name>A0A1G8LKV7_9PSED</name>